<dbReference type="InterPro" id="IPR017853">
    <property type="entry name" value="GH"/>
</dbReference>
<dbReference type="OrthoDB" id="65569at2759"/>
<keyword evidence="3" id="KW-0326">Glycosidase</keyword>
<evidence type="ECO:0000313" key="6">
    <source>
        <dbReference type="Proteomes" id="UP000053766"/>
    </source>
</evidence>
<organism evidence="5 6">
    <name type="scientific">Dictyocaulus viviparus</name>
    <name type="common">Bovine lungworm</name>
    <dbReference type="NCBI Taxonomy" id="29172"/>
    <lineage>
        <taxon>Eukaryota</taxon>
        <taxon>Metazoa</taxon>
        <taxon>Ecdysozoa</taxon>
        <taxon>Nematoda</taxon>
        <taxon>Chromadorea</taxon>
        <taxon>Rhabditida</taxon>
        <taxon>Rhabditina</taxon>
        <taxon>Rhabditomorpha</taxon>
        <taxon>Strongyloidea</taxon>
        <taxon>Metastrongylidae</taxon>
        <taxon>Dictyocaulus</taxon>
    </lineage>
</organism>
<dbReference type="EMBL" id="KN716519">
    <property type="protein sequence ID" value="KJH43867.1"/>
    <property type="molecule type" value="Genomic_DNA"/>
</dbReference>
<dbReference type="AlphaFoldDB" id="A0A0D8XJC6"/>
<dbReference type="PANTHER" id="PTHR10353">
    <property type="entry name" value="GLYCOSYL HYDROLASE"/>
    <property type="match status" value="1"/>
</dbReference>
<comment type="similarity">
    <text evidence="1 4">Belongs to the glycosyl hydrolase 1 family.</text>
</comment>
<dbReference type="PROSITE" id="PS00653">
    <property type="entry name" value="GLYCOSYL_HYDROL_F1_2"/>
    <property type="match status" value="1"/>
</dbReference>
<sequence>MKYLVEIEDDSQVLERQQKQIDNFYGDASISVVGEHKGSISMSYACLHNVIVVFVLMLCKHIRLLILAILSDLTAAVCVPKSHLEQYGFPSGFRWAVATAAFQIEGATKEDGRGPSIWDEYQTKPGKISDNSTADVTSDSYHKFHDDVKLMKSLGVSYYRFSLSWSRILPTGDISTPNRKGIHYYHALIDTLIENKIVPMVTLYHWDLPLALQDVGGWLNRKIVKWFRLYAVFCFREFGDKVKHWITLNEPHAQAHVGYCGIGEEHAPGGFQDHCSWTQYLAGHHMLLAHAHAYCAYHNLFNDSKGKIGISNSENWAEPESKIESDFAQEVRQWFAGWFIHPIFEGDYPPAMRQTVDKNSIAEGRASSRLPHFSDHERKLLVAPHLMLGLDCLH</sequence>
<gene>
    <name evidence="5" type="ORF">DICVIV_10099</name>
</gene>
<dbReference type="GO" id="GO:0005975">
    <property type="term" value="P:carbohydrate metabolic process"/>
    <property type="evidence" value="ECO:0007669"/>
    <property type="project" value="InterPro"/>
</dbReference>
<dbReference type="InterPro" id="IPR033132">
    <property type="entry name" value="GH_1_N_CS"/>
</dbReference>
<evidence type="ECO:0000256" key="1">
    <source>
        <dbReference type="ARBA" id="ARBA00010838"/>
    </source>
</evidence>
<evidence type="ECO:0000313" key="5">
    <source>
        <dbReference type="EMBL" id="KJH43867.1"/>
    </source>
</evidence>
<dbReference type="SUPFAM" id="SSF51445">
    <property type="entry name" value="(Trans)glycosidases"/>
    <property type="match status" value="1"/>
</dbReference>
<dbReference type="GO" id="GO:0008422">
    <property type="term" value="F:beta-glucosidase activity"/>
    <property type="evidence" value="ECO:0007669"/>
    <property type="project" value="TreeGrafter"/>
</dbReference>
<evidence type="ECO:0000256" key="3">
    <source>
        <dbReference type="ARBA" id="ARBA00023295"/>
    </source>
</evidence>
<dbReference type="STRING" id="29172.A0A0D8XJC6"/>
<name>A0A0D8XJC6_DICVI</name>
<reference evidence="6" key="2">
    <citation type="journal article" date="2016" name="Sci. Rep.">
        <title>Dictyocaulus viviparus genome, variome and transcriptome elucidate lungworm biology and support future intervention.</title>
        <authorList>
            <person name="McNulty S.N."/>
            <person name="Strube C."/>
            <person name="Rosa B.A."/>
            <person name="Martin J.C."/>
            <person name="Tyagi R."/>
            <person name="Choi Y.J."/>
            <person name="Wang Q."/>
            <person name="Hallsworth Pepin K."/>
            <person name="Zhang X."/>
            <person name="Ozersky P."/>
            <person name="Wilson R.K."/>
            <person name="Sternberg P.W."/>
            <person name="Gasser R.B."/>
            <person name="Mitreva M."/>
        </authorList>
    </citation>
    <scope>NUCLEOTIDE SEQUENCE [LARGE SCALE GENOMIC DNA]</scope>
    <source>
        <strain evidence="6">HannoverDv2000</strain>
    </source>
</reference>
<accession>A0A0D8XJC6</accession>
<keyword evidence="6" id="KW-1185">Reference proteome</keyword>
<dbReference type="InterPro" id="IPR001360">
    <property type="entry name" value="Glyco_hydro_1"/>
</dbReference>
<dbReference type="Proteomes" id="UP000053766">
    <property type="component" value="Unassembled WGS sequence"/>
</dbReference>
<dbReference type="PANTHER" id="PTHR10353:SF36">
    <property type="entry name" value="LP05116P"/>
    <property type="match status" value="1"/>
</dbReference>
<dbReference type="Pfam" id="PF00232">
    <property type="entry name" value="Glyco_hydro_1"/>
    <property type="match status" value="1"/>
</dbReference>
<evidence type="ECO:0000256" key="2">
    <source>
        <dbReference type="ARBA" id="ARBA00022801"/>
    </source>
</evidence>
<proteinExistence type="inferred from homology"/>
<protein>
    <submittedName>
        <fullName evidence="5">Glycosyl hydrolase, family 1</fullName>
    </submittedName>
</protein>
<keyword evidence="2 5" id="KW-0378">Hydrolase</keyword>
<evidence type="ECO:0000256" key="4">
    <source>
        <dbReference type="RuleBase" id="RU003690"/>
    </source>
</evidence>
<reference evidence="5 6" key="1">
    <citation type="submission" date="2013-11" db="EMBL/GenBank/DDBJ databases">
        <title>Draft genome of the bovine lungworm Dictyocaulus viviparus.</title>
        <authorList>
            <person name="Mitreva M."/>
        </authorList>
    </citation>
    <scope>NUCLEOTIDE SEQUENCE [LARGE SCALE GENOMIC DNA]</scope>
    <source>
        <strain evidence="5 6">HannoverDv2000</strain>
    </source>
</reference>
<dbReference type="Gene3D" id="3.20.20.80">
    <property type="entry name" value="Glycosidases"/>
    <property type="match status" value="1"/>
</dbReference>